<reference evidence="14 15" key="1">
    <citation type="submission" date="2016-03" db="EMBL/GenBank/DDBJ databases">
        <authorList>
            <person name="Sant'Anna F.H."/>
            <person name="Ambrosini A."/>
            <person name="Souza R."/>
            <person name="Bach E."/>
            <person name="Fernandes G."/>
            <person name="Balsanelli E."/>
            <person name="Baura V.A."/>
            <person name="Souza E.M."/>
            <person name="Passaglia L."/>
        </authorList>
    </citation>
    <scope>NUCLEOTIDE SEQUENCE [LARGE SCALE GENOMIC DNA]</scope>
    <source>
        <strain evidence="14 15">P26E</strain>
    </source>
</reference>
<feature type="domain" description="CP-type G" evidence="13">
    <location>
        <begin position="102"/>
        <end position="260"/>
    </location>
</feature>
<evidence type="ECO:0000256" key="3">
    <source>
        <dbReference type="ARBA" id="ARBA00022723"/>
    </source>
</evidence>
<dbReference type="SUPFAM" id="SSF52540">
    <property type="entry name" value="P-loop containing nucleoside triphosphate hydrolases"/>
    <property type="match status" value="1"/>
</dbReference>
<evidence type="ECO:0000256" key="6">
    <source>
        <dbReference type="ARBA" id="ARBA00022801"/>
    </source>
</evidence>
<dbReference type="InterPro" id="IPR010914">
    <property type="entry name" value="RsgA_GTPase_dom"/>
</dbReference>
<protein>
    <recommendedName>
        <fullName evidence="10">Small ribosomal subunit biogenesis GTPase RsgA</fullName>
        <ecNumber evidence="10">3.6.1.-</ecNumber>
    </recommendedName>
</protein>
<feature type="coiled-coil region" evidence="11">
    <location>
        <begin position="314"/>
        <end position="344"/>
    </location>
</feature>
<comment type="subunit">
    <text evidence="10">Monomer. Associates with 30S ribosomal subunit, binds 16S rRNA.</text>
</comment>
<evidence type="ECO:0000256" key="11">
    <source>
        <dbReference type="SAM" id="Coils"/>
    </source>
</evidence>
<feature type="binding site" evidence="10">
    <location>
        <position position="289"/>
    </location>
    <ligand>
        <name>Zn(2+)</name>
        <dbReference type="ChEBI" id="CHEBI:29105"/>
    </ligand>
</feature>
<dbReference type="Proteomes" id="UP000186058">
    <property type="component" value="Unassembled WGS sequence"/>
</dbReference>
<keyword evidence="2 10" id="KW-0690">Ribosome biogenesis</keyword>
<evidence type="ECO:0000256" key="7">
    <source>
        <dbReference type="ARBA" id="ARBA00022833"/>
    </source>
</evidence>
<comment type="similarity">
    <text evidence="10">Belongs to the TRAFAC class YlqF/YawG GTPase family. RsgA subfamily.</text>
</comment>
<evidence type="ECO:0000259" key="12">
    <source>
        <dbReference type="PROSITE" id="PS50936"/>
    </source>
</evidence>
<comment type="caution">
    <text evidence="14">The sequence shown here is derived from an EMBL/GenBank/DDBJ whole genome shotgun (WGS) entry which is preliminary data.</text>
</comment>
<comment type="cofactor">
    <cofactor evidence="10">
        <name>Zn(2+)</name>
        <dbReference type="ChEBI" id="CHEBI:29105"/>
    </cofactor>
    <text evidence="10">Binds 1 zinc ion per subunit.</text>
</comment>
<comment type="subcellular location">
    <subcellularLocation>
        <location evidence="10">Cytoplasm</location>
    </subcellularLocation>
</comment>
<evidence type="ECO:0000256" key="1">
    <source>
        <dbReference type="ARBA" id="ARBA00022490"/>
    </source>
</evidence>
<feature type="binding site" evidence="10">
    <location>
        <position position="282"/>
    </location>
    <ligand>
        <name>Zn(2+)</name>
        <dbReference type="ChEBI" id="CHEBI:29105"/>
    </ligand>
</feature>
<evidence type="ECO:0000259" key="13">
    <source>
        <dbReference type="PROSITE" id="PS51721"/>
    </source>
</evidence>
<dbReference type="CDD" id="cd01854">
    <property type="entry name" value="YjeQ_EngC"/>
    <property type="match status" value="1"/>
</dbReference>
<dbReference type="Gene3D" id="1.10.40.50">
    <property type="entry name" value="Probable gtpase engc, domain 3"/>
    <property type="match status" value="1"/>
</dbReference>
<evidence type="ECO:0000256" key="5">
    <source>
        <dbReference type="ARBA" id="ARBA00022741"/>
    </source>
</evidence>
<evidence type="ECO:0000256" key="10">
    <source>
        <dbReference type="HAMAP-Rule" id="MF_01820"/>
    </source>
</evidence>
<feature type="binding site" evidence="10">
    <location>
        <begin position="150"/>
        <end position="153"/>
    </location>
    <ligand>
        <name>GTP</name>
        <dbReference type="ChEBI" id="CHEBI:37565"/>
    </ligand>
</feature>
<accession>A0ABX3EF55</accession>
<dbReference type="SUPFAM" id="SSF50249">
    <property type="entry name" value="Nucleic acid-binding proteins"/>
    <property type="match status" value="1"/>
</dbReference>
<dbReference type="PROSITE" id="PS50936">
    <property type="entry name" value="ENGC_GTPASE"/>
    <property type="match status" value="1"/>
</dbReference>
<evidence type="ECO:0000256" key="2">
    <source>
        <dbReference type="ARBA" id="ARBA00022517"/>
    </source>
</evidence>
<dbReference type="NCBIfam" id="TIGR00157">
    <property type="entry name" value="ribosome small subunit-dependent GTPase A"/>
    <property type="match status" value="1"/>
</dbReference>
<dbReference type="RefSeq" id="WP_074083256.1">
    <property type="nucleotide sequence ID" value="NZ_LVWI01000092.1"/>
</dbReference>
<dbReference type="PANTHER" id="PTHR32120:SF10">
    <property type="entry name" value="SMALL RIBOSOMAL SUBUNIT BIOGENESIS GTPASE RSGA"/>
    <property type="match status" value="1"/>
</dbReference>
<gene>
    <name evidence="10" type="primary">rsgA</name>
    <name evidence="14" type="ORF">A3844_28685</name>
</gene>
<dbReference type="PANTHER" id="PTHR32120">
    <property type="entry name" value="SMALL RIBOSOMAL SUBUNIT BIOGENESIS GTPASE RSGA"/>
    <property type="match status" value="1"/>
</dbReference>
<keyword evidence="3 10" id="KW-0479">Metal-binding</keyword>
<evidence type="ECO:0000256" key="9">
    <source>
        <dbReference type="ARBA" id="ARBA00023134"/>
    </source>
</evidence>
<evidence type="ECO:0000256" key="4">
    <source>
        <dbReference type="ARBA" id="ARBA00022730"/>
    </source>
</evidence>
<dbReference type="InterPro" id="IPR004881">
    <property type="entry name" value="Ribosome_biogen_GTPase_RsgA"/>
</dbReference>
<evidence type="ECO:0000313" key="14">
    <source>
        <dbReference type="EMBL" id="OKP79506.1"/>
    </source>
</evidence>
<dbReference type="Gene3D" id="3.40.50.300">
    <property type="entry name" value="P-loop containing nucleotide triphosphate hydrolases"/>
    <property type="match status" value="1"/>
</dbReference>
<keyword evidence="7 10" id="KW-0862">Zinc</keyword>
<dbReference type="Gene3D" id="2.40.50.140">
    <property type="entry name" value="Nucleic acid-binding proteins"/>
    <property type="match status" value="1"/>
</dbReference>
<feature type="binding site" evidence="10">
    <location>
        <position position="295"/>
    </location>
    <ligand>
        <name>Zn(2+)</name>
        <dbReference type="ChEBI" id="CHEBI:29105"/>
    </ligand>
</feature>
<comment type="function">
    <text evidence="10">One of several proteins that assist in the late maturation steps of the functional core of the 30S ribosomal subunit. Helps release RbfA from mature subunits. May play a role in the assembly of ribosomal proteins into the subunit. Circularly permuted GTPase that catalyzes slow GTP hydrolysis, GTPase activity is stimulated by the 30S ribosomal subunit.</text>
</comment>
<sequence>MNLDLLGWRQEFDPYFYSYQQQGFQVGRVIEEQRNLYTIMMGTDTKVHVNVSGRFRYEAANKRDFPVVGDWVIYRQVNQEEKGVIHSILPRFSKFSRKSAGNTTEEQVLAANIDTVFLVNSLINDFNLRRLERYLVMARESGANPVIVLSKADLCDDVEHKISLVQQFAPAIPTHVISVVNRQGIEALDVYCQPGQTIAMLGSSGVGKSTLMNCLSEQDIMAVGAVRAHDGLGKHTTTHRQLVMLPRGGMIIDTPGMRELQLWTNKQVDYNFQDVQSFAVRCKYRDCLHQGEAGCEVERAIQSGQLSAERFKSYMKLQKESQHLERKENEREQLKQKVKMKKLFQSIDRKRKRF</sequence>
<evidence type="ECO:0000256" key="8">
    <source>
        <dbReference type="ARBA" id="ARBA00022884"/>
    </source>
</evidence>
<dbReference type="PROSITE" id="PS51721">
    <property type="entry name" value="G_CP"/>
    <property type="match status" value="1"/>
</dbReference>
<evidence type="ECO:0000313" key="15">
    <source>
        <dbReference type="Proteomes" id="UP000186058"/>
    </source>
</evidence>
<dbReference type="EMBL" id="LVWI01000092">
    <property type="protein sequence ID" value="OKP79506.1"/>
    <property type="molecule type" value="Genomic_DNA"/>
</dbReference>
<keyword evidence="9 10" id="KW-0342">GTP-binding</keyword>
<keyword evidence="11" id="KW-0175">Coiled coil</keyword>
<organism evidence="14 15">
    <name type="scientific">Paenibacillus helianthi</name>
    <dbReference type="NCBI Taxonomy" id="1349432"/>
    <lineage>
        <taxon>Bacteria</taxon>
        <taxon>Bacillati</taxon>
        <taxon>Bacillota</taxon>
        <taxon>Bacilli</taxon>
        <taxon>Bacillales</taxon>
        <taxon>Paenibacillaceae</taxon>
        <taxon>Paenibacillus</taxon>
    </lineage>
</organism>
<feature type="binding site" evidence="10">
    <location>
        <position position="287"/>
    </location>
    <ligand>
        <name>Zn(2+)</name>
        <dbReference type="ChEBI" id="CHEBI:29105"/>
    </ligand>
</feature>
<keyword evidence="15" id="KW-1185">Reference proteome</keyword>
<dbReference type="EC" id="3.6.1.-" evidence="10"/>
<proteinExistence type="inferred from homology"/>
<name>A0ABX3EF55_9BACL</name>
<dbReference type="HAMAP" id="MF_01820">
    <property type="entry name" value="GTPase_RsgA"/>
    <property type="match status" value="1"/>
</dbReference>
<keyword evidence="8 10" id="KW-0694">RNA-binding</keyword>
<dbReference type="Pfam" id="PF03193">
    <property type="entry name" value="RsgA_GTPase"/>
    <property type="match status" value="1"/>
</dbReference>
<feature type="domain" description="EngC GTPase" evidence="12">
    <location>
        <begin position="111"/>
        <end position="258"/>
    </location>
</feature>
<dbReference type="InterPro" id="IPR030378">
    <property type="entry name" value="G_CP_dom"/>
</dbReference>
<keyword evidence="5 10" id="KW-0547">Nucleotide-binding</keyword>
<keyword evidence="6 10" id="KW-0378">Hydrolase</keyword>
<feature type="binding site" evidence="10">
    <location>
        <begin position="202"/>
        <end position="210"/>
    </location>
    <ligand>
        <name>GTP</name>
        <dbReference type="ChEBI" id="CHEBI:37565"/>
    </ligand>
</feature>
<dbReference type="InterPro" id="IPR027417">
    <property type="entry name" value="P-loop_NTPase"/>
</dbReference>
<keyword evidence="1 10" id="KW-0963">Cytoplasm</keyword>
<keyword evidence="4 10" id="KW-0699">rRNA-binding</keyword>
<dbReference type="InterPro" id="IPR012340">
    <property type="entry name" value="NA-bd_OB-fold"/>
</dbReference>